<dbReference type="CDD" id="cd00761">
    <property type="entry name" value="Glyco_tranf_GTA_type"/>
    <property type="match status" value="1"/>
</dbReference>
<keyword evidence="7" id="KW-1185">Reference proteome</keyword>
<keyword evidence="4" id="KW-0812">Transmembrane</keyword>
<dbReference type="RefSeq" id="WP_169606343.1">
    <property type="nucleotide sequence ID" value="NZ_CP051682.1"/>
</dbReference>
<sequence>MANSIDIIIPSFRLDERYLLPMLNLTPPEGFIINYYVVADNPKVKVPDSIQQLSGRNDVHLLINEQNLGFSRTRNKGIDAGQGHWILLLDDDVTPEKNLLQAYAQEISLQPEAIGFVGVTEFPPPINTVTQALQITGVSTHFQRARHEPEMYWSATANVMLNRSKLGNRRFLPELTKSTEDMELLFRNAQANHLQKYQAVPNAIVHHPWWGNGRIQTRRLFLYGEGAGEAARLLPIQLYTHYDFTNTLETLLLLTVALLLAFIGGWSPKWVLIMAIAQALAEFTTNYYRTIKIGHTYSLNVAWQVTLHKNVMEAGRLWSWLRLGRIQELGLRTDGSFHKPHPQAFRLNRWKIIKLIIFLLLVMAISLIYTS</sequence>
<feature type="transmembrane region" description="Helical" evidence="4">
    <location>
        <begin position="244"/>
        <end position="264"/>
    </location>
</feature>
<accession>A0A7L5E4S6</accession>
<feature type="transmembrane region" description="Helical" evidence="4">
    <location>
        <begin position="352"/>
        <end position="370"/>
    </location>
</feature>
<evidence type="ECO:0000313" key="6">
    <source>
        <dbReference type="EMBL" id="QJD95326.1"/>
    </source>
</evidence>
<evidence type="ECO:0000256" key="2">
    <source>
        <dbReference type="ARBA" id="ARBA00022676"/>
    </source>
</evidence>
<dbReference type="SUPFAM" id="SSF53448">
    <property type="entry name" value="Nucleotide-diphospho-sugar transferases"/>
    <property type="match status" value="1"/>
</dbReference>
<dbReference type="Gene3D" id="3.90.550.10">
    <property type="entry name" value="Spore Coat Polysaccharide Biosynthesis Protein SpsA, Chain A"/>
    <property type="match status" value="1"/>
</dbReference>
<dbReference type="AlphaFoldDB" id="A0A7L5E4S6"/>
<feature type="domain" description="Glycosyltransferase 2-like" evidence="5">
    <location>
        <begin position="7"/>
        <end position="124"/>
    </location>
</feature>
<dbReference type="InterPro" id="IPR001173">
    <property type="entry name" value="Glyco_trans_2-like"/>
</dbReference>
<keyword evidence="2" id="KW-0328">Glycosyltransferase</keyword>
<dbReference type="PANTHER" id="PTHR43179:SF12">
    <property type="entry name" value="GALACTOFURANOSYLTRANSFERASE GLFT2"/>
    <property type="match status" value="1"/>
</dbReference>
<comment type="similarity">
    <text evidence="1">Belongs to the glycosyltransferase 2 family.</text>
</comment>
<keyword evidence="3 6" id="KW-0808">Transferase</keyword>
<evidence type="ECO:0000313" key="7">
    <source>
        <dbReference type="Proteomes" id="UP000503278"/>
    </source>
</evidence>
<protein>
    <submittedName>
        <fullName evidence="6">Glycosyltransferase family 2 protein</fullName>
    </submittedName>
</protein>
<evidence type="ECO:0000256" key="1">
    <source>
        <dbReference type="ARBA" id="ARBA00006739"/>
    </source>
</evidence>
<keyword evidence="4" id="KW-0472">Membrane</keyword>
<dbReference type="EMBL" id="CP051682">
    <property type="protein sequence ID" value="QJD95326.1"/>
    <property type="molecule type" value="Genomic_DNA"/>
</dbReference>
<evidence type="ECO:0000256" key="3">
    <source>
        <dbReference type="ARBA" id="ARBA00022679"/>
    </source>
</evidence>
<dbReference type="InterPro" id="IPR029044">
    <property type="entry name" value="Nucleotide-diphossugar_trans"/>
</dbReference>
<dbReference type="KEGG" id="mrob:HH214_05305"/>
<evidence type="ECO:0000259" key="5">
    <source>
        <dbReference type="Pfam" id="PF00535"/>
    </source>
</evidence>
<keyword evidence="4" id="KW-1133">Transmembrane helix</keyword>
<dbReference type="PANTHER" id="PTHR43179">
    <property type="entry name" value="RHAMNOSYLTRANSFERASE WBBL"/>
    <property type="match status" value="1"/>
</dbReference>
<dbReference type="GO" id="GO:0016757">
    <property type="term" value="F:glycosyltransferase activity"/>
    <property type="evidence" value="ECO:0007669"/>
    <property type="project" value="UniProtKB-KW"/>
</dbReference>
<gene>
    <name evidence="6" type="ORF">HH214_05305</name>
</gene>
<dbReference type="Pfam" id="PF00535">
    <property type="entry name" value="Glycos_transf_2"/>
    <property type="match status" value="1"/>
</dbReference>
<organism evidence="6 7">
    <name type="scientific">Mucilaginibacter robiniae</name>
    <dbReference type="NCBI Taxonomy" id="2728022"/>
    <lineage>
        <taxon>Bacteria</taxon>
        <taxon>Pseudomonadati</taxon>
        <taxon>Bacteroidota</taxon>
        <taxon>Sphingobacteriia</taxon>
        <taxon>Sphingobacteriales</taxon>
        <taxon>Sphingobacteriaceae</taxon>
        <taxon>Mucilaginibacter</taxon>
    </lineage>
</organism>
<evidence type="ECO:0000256" key="4">
    <source>
        <dbReference type="SAM" id="Phobius"/>
    </source>
</evidence>
<dbReference type="Proteomes" id="UP000503278">
    <property type="component" value="Chromosome"/>
</dbReference>
<reference evidence="6 7" key="1">
    <citation type="submission" date="2020-04" db="EMBL/GenBank/DDBJ databases">
        <title>Genome sequencing of novel species.</title>
        <authorList>
            <person name="Heo J."/>
            <person name="Kim S.-J."/>
            <person name="Kim J.-S."/>
            <person name="Hong S.-B."/>
            <person name="Kwon S.-W."/>
        </authorList>
    </citation>
    <scope>NUCLEOTIDE SEQUENCE [LARGE SCALE GENOMIC DNA]</scope>
    <source>
        <strain evidence="6 7">F39-2</strain>
    </source>
</reference>
<name>A0A7L5E4S6_9SPHI</name>
<proteinExistence type="inferred from homology"/>